<keyword evidence="6 13" id="KW-0812">Transmembrane</keyword>
<reference evidence="15 16" key="1">
    <citation type="submission" date="2020-04" db="EMBL/GenBank/DDBJ databases">
        <authorList>
            <consortium name="Desulfovibrio sp. FSS-1 genome sequencing consortium"/>
            <person name="Shimoshige H."/>
            <person name="Kobayashi H."/>
            <person name="Maekawa T."/>
        </authorList>
    </citation>
    <scope>NUCLEOTIDE SEQUENCE [LARGE SCALE GENOMIC DNA]</scope>
    <source>
        <strain evidence="15 16">SIID29052-01</strain>
    </source>
</reference>
<dbReference type="GO" id="GO:0005886">
    <property type="term" value="C:plasma membrane"/>
    <property type="evidence" value="ECO:0007669"/>
    <property type="project" value="UniProtKB-SubCell"/>
</dbReference>
<dbReference type="GO" id="GO:0008237">
    <property type="term" value="F:metallopeptidase activity"/>
    <property type="evidence" value="ECO:0007669"/>
    <property type="project" value="UniProtKB-KW"/>
</dbReference>
<name>A0A6V8LVA8_9BACT</name>
<dbReference type="CDD" id="cd06158">
    <property type="entry name" value="S2P-M50_like_1"/>
    <property type="match status" value="1"/>
</dbReference>
<dbReference type="AlphaFoldDB" id="A0A6V8LVA8"/>
<accession>A0A6V8LVA8</accession>
<evidence type="ECO:0000256" key="10">
    <source>
        <dbReference type="ARBA" id="ARBA00022989"/>
    </source>
</evidence>
<sequence length="215" mass="23153">MFEDFSRFLVNLAIYAPPMLMAVTVHEVSHGAMAALLGDPTARLAGRLSLNPFKHLDPLGLLAFVLTQMIGWAKPVPVDGRYFRNPRLGMSLVSAAGPLSNFVLAALSALGLDALRALAPSLDPGGPFAAYVLAPLWYMTKASVQVNLALGVFNLLPIPPLDGGHLLMGVLPRRWAYELSRLERWGFVIVILLALTGVLGRFLGPVTAALYNLLI</sequence>
<evidence type="ECO:0000256" key="7">
    <source>
        <dbReference type="ARBA" id="ARBA00022723"/>
    </source>
</evidence>
<comment type="subcellular location">
    <subcellularLocation>
        <location evidence="2">Cell membrane</location>
        <topology evidence="2">Multi-pass membrane protein</topology>
    </subcellularLocation>
</comment>
<keyword evidence="11" id="KW-0482">Metalloprotease</keyword>
<keyword evidence="10 13" id="KW-1133">Transmembrane helix</keyword>
<feature type="transmembrane region" description="Helical" evidence="13">
    <location>
        <begin position="185"/>
        <end position="214"/>
    </location>
</feature>
<dbReference type="EMBL" id="BLTE01000007">
    <property type="protein sequence ID" value="GFK94039.1"/>
    <property type="molecule type" value="Genomic_DNA"/>
</dbReference>
<protein>
    <recommendedName>
        <fullName evidence="14">Peptidase M50 domain-containing protein</fullName>
    </recommendedName>
</protein>
<comment type="caution">
    <text evidence="15">The sequence shown here is derived from an EMBL/GenBank/DDBJ whole genome shotgun (WGS) entry which is preliminary data.</text>
</comment>
<evidence type="ECO:0000256" key="12">
    <source>
        <dbReference type="ARBA" id="ARBA00023136"/>
    </source>
</evidence>
<dbReference type="RefSeq" id="WP_173083692.1">
    <property type="nucleotide sequence ID" value="NZ_BLTE01000007.1"/>
</dbReference>
<comment type="cofactor">
    <cofactor evidence="1">
        <name>Zn(2+)</name>
        <dbReference type="ChEBI" id="CHEBI:29105"/>
    </cofactor>
</comment>
<keyword evidence="8" id="KW-0378">Hydrolase</keyword>
<evidence type="ECO:0000256" key="11">
    <source>
        <dbReference type="ARBA" id="ARBA00023049"/>
    </source>
</evidence>
<dbReference type="GO" id="GO:0006508">
    <property type="term" value="P:proteolysis"/>
    <property type="evidence" value="ECO:0007669"/>
    <property type="project" value="UniProtKB-KW"/>
</dbReference>
<comment type="similarity">
    <text evidence="3">Belongs to the peptidase M50B family.</text>
</comment>
<evidence type="ECO:0000256" key="6">
    <source>
        <dbReference type="ARBA" id="ARBA00022692"/>
    </source>
</evidence>
<keyword evidence="5" id="KW-0645">Protease</keyword>
<keyword evidence="4" id="KW-1003">Cell membrane</keyword>
<dbReference type="InterPro" id="IPR044537">
    <property type="entry name" value="Rip2-like"/>
</dbReference>
<evidence type="ECO:0000256" key="5">
    <source>
        <dbReference type="ARBA" id="ARBA00022670"/>
    </source>
</evidence>
<evidence type="ECO:0000256" key="8">
    <source>
        <dbReference type="ARBA" id="ARBA00022801"/>
    </source>
</evidence>
<dbReference type="InterPro" id="IPR052348">
    <property type="entry name" value="Metallopeptidase_M50B"/>
</dbReference>
<evidence type="ECO:0000256" key="9">
    <source>
        <dbReference type="ARBA" id="ARBA00022833"/>
    </source>
</evidence>
<evidence type="ECO:0000259" key="14">
    <source>
        <dbReference type="Pfam" id="PF02163"/>
    </source>
</evidence>
<gene>
    <name evidence="15" type="ORF">NNJEOMEG_01877</name>
</gene>
<dbReference type="InterPro" id="IPR008915">
    <property type="entry name" value="Peptidase_M50"/>
</dbReference>
<keyword evidence="16" id="KW-1185">Reference proteome</keyword>
<keyword evidence="12 13" id="KW-0472">Membrane</keyword>
<evidence type="ECO:0000313" key="15">
    <source>
        <dbReference type="EMBL" id="GFK94039.1"/>
    </source>
</evidence>
<dbReference type="PANTHER" id="PTHR35864">
    <property type="entry name" value="ZINC METALLOPROTEASE MJ0611-RELATED"/>
    <property type="match status" value="1"/>
</dbReference>
<evidence type="ECO:0000256" key="1">
    <source>
        <dbReference type="ARBA" id="ARBA00001947"/>
    </source>
</evidence>
<proteinExistence type="inferred from homology"/>
<dbReference type="PANTHER" id="PTHR35864:SF1">
    <property type="entry name" value="ZINC METALLOPROTEASE YWHC-RELATED"/>
    <property type="match status" value="1"/>
</dbReference>
<dbReference type="Pfam" id="PF02163">
    <property type="entry name" value="Peptidase_M50"/>
    <property type="match status" value="1"/>
</dbReference>
<feature type="domain" description="Peptidase M50" evidence="14">
    <location>
        <begin position="19"/>
        <end position="174"/>
    </location>
</feature>
<organism evidence="15 16">
    <name type="scientific">Fundidesulfovibrio magnetotacticus</name>
    <dbReference type="NCBI Taxonomy" id="2730080"/>
    <lineage>
        <taxon>Bacteria</taxon>
        <taxon>Pseudomonadati</taxon>
        <taxon>Thermodesulfobacteriota</taxon>
        <taxon>Desulfovibrionia</taxon>
        <taxon>Desulfovibrionales</taxon>
        <taxon>Desulfovibrionaceae</taxon>
        <taxon>Fundidesulfovibrio</taxon>
    </lineage>
</organism>
<evidence type="ECO:0000256" key="4">
    <source>
        <dbReference type="ARBA" id="ARBA00022475"/>
    </source>
</evidence>
<evidence type="ECO:0000313" key="16">
    <source>
        <dbReference type="Proteomes" id="UP000494245"/>
    </source>
</evidence>
<dbReference type="GO" id="GO:0046872">
    <property type="term" value="F:metal ion binding"/>
    <property type="evidence" value="ECO:0007669"/>
    <property type="project" value="UniProtKB-KW"/>
</dbReference>
<reference evidence="15 16" key="2">
    <citation type="submission" date="2020-05" db="EMBL/GenBank/DDBJ databases">
        <title>Draft genome sequence of Desulfovibrio sp. strainFSS-1.</title>
        <authorList>
            <person name="Shimoshige H."/>
            <person name="Kobayashi H."/>
            <person name="Maekawa T."/>
        </authorList>
    </citation>
    <scope>NUCLEOTIDE SEQUENCE [LARGE SCALE GENOMIC DNA]</scope>
    <source>
        <strain evidence="15 16">SIID29052-01</strain>
    </source>
</reference>
<keyword evidence="9" id="KW-0862">Zinc</keyword>
<evidence type="ECO:0000256" key="13">
    <source>
        <dbReference type="SAM" id="Phobius"/>
    </source>
</evidence>
<dbReference type="Proteomes" id="UP000494245">
    <property type="component" value="Unassembled WGS sequence"/>
</dbReference>
<evidence type="ECO:0000256" key="2">
    <source>
        <dbReference type="ARBA" id="ARBA00004651"/>
    </source>
</evidence>
<evidence type="ECO:0000256" key="3">
    <source>
        <dbReference type="ARBA" id="ARBA00007931"/>
    </source>
</evidence>
<keyword evidence="7" id="KW-0479">Metal-binding</keyword>